<dbReference type="PANTHER" id="PTHR33048:SF163">
    <property type="entry name" value="INTEGRAL MEMBRANE PROTEIN (AFU_ORTHOLOGUE AFUA_8G05510)"/>
    <property type="match status" value="1"/>
</dbReference>
<feature type="region of interest" description="Disordered" evidence="6">
    <location>
        <begin position="275"/>
        <end position="307"/>
    </location>
</feature>
<comment type="similarity">
    <text evidence="5">Belongs to the SAT4 family.</text>
</comment>
<evidence type="ECO:0000256" key="6">
    <source>
        <dbReference type="SAM" id="MobiDB-lite"/>
    </source>
</evidence>
<evidence type="ECO:0000313" key="9">
    <source>
        <dbReference type="EMBL" id="KAF2238288.1"/>
    </source>
</evidence>
<keyword evidence="2 7" id="KW-0812">Transmembrane</keyword>
<sequence>MGRGLDTYKAKVFFGVALAFLILCSIAIVARVCARRFKRLPFATDDWLCFASFVFFAAEIGVQYYAVFAGGVGLPITQVSEAELVNLLKHFIILQLVFAIALFLVRASICFFNMRIFPQTWFQRSMWMILISNLGVCLFIIIDAFVNCVPFKYNWDKSIPGGHCGHTSTSYLVNASWGVVNDIAIWSLPQFIVWRLQMSFKRKLAVSGVFALGLVDISAAIARAVEISRLSERNITEMIVAAEIWTYTEVGIAIMVACLPPCGVFFRKQRQQRTPRSSQSFKLSARSSKFSRPFGKSSASGTQDDDEFQLRLADRTKDGVQIGYSQRTSRATSIQQDHNDSAITELPSDSGGDIEDGIRVRRDFLVSVEVNDAHAS</sequence>
<feature type="region of interest" description="Disordered" evidence="6">
    <location>
        <begin position="323"/>
        <end position="354"/>
    </location>
</feature>
<feature type="transmembrane region" description="Helical" evidence="7">
    <location>
        <begin position="46"/>
        <end position="67"/>
    </location>
</feature>
<dbReference type="AlphaFoldDB" id="A0A6A6HKE4"/>
<dbReference type="InterPro" id="IPR049326">
    <property type="entry name" value="Rhodopsin_dom_fungi"/>
</dbReference>
<proteinExistence type="inferred from homology"/>
<evidence type="ECO:0000256" key="2">
    <source>
        <dbReference type="ARBA" id="ARBA00022692"/>
    </source>
</evidence>
<evidence type="ECO:0000256" key="3">
    <source>
        <dbReference type="ARBA" id="ARBA00022989"/>
    </source>
</evidence>
<keyword evidence="10" id="KW-1185">Reference proteome</keyword>
<protein>
    <recommendedName>
        <fullName evidence="8">Rhodopsin domain-containing protein</fullName>
    </recommendedName>
</protein>
<feature type="transmembrane region" description="Helical" evidence="7">
    <location>
        <begin position="175"/>
        <end position="192"/>
    </location>
</feature>
<feature type="transmembrane region" description="Helical" evidence="7">
    <location>
        <begin position="204"/>
        <end position="224"/>
    </location>
</feature>
<dbReference type="GO" id="GO:0016020">
    <property type="term" value="C:membrane"/>
    <property type="evidence" value="ECO:0007669"/>
    <property type="project" value="UniProtKB-SubCell"/>
</dbReference>
<keyword evidence="3 7" id="KW-1133">Transmembrane helix</keyword>
<feature type="transmembrane region" description="Helical" evidence="7">
    <location>
        <begin position="12"/>
        <end position="34"/>
    </location>
</feature>
<dbReference type="OrthoDB" id="5401779at2759"/>
<organism evidence="9 10">
    <name type="scientific">Viridothelium virens</name>
    <name type="common">Speckled blister lichen</name>
    <name type="synonym">Trypethelium virens</name>
    <dbReference type="NCBI Taxonomy" id="1048519"/>
    <lineage>
        <taxon>Eukaryota</taxon>
        <taxon>Fungi</taxon>
        <taxon>Dikarya</taxon>
        <taxon>Ascomycota</taxon>
        <taxon>Pezizomycotina</taxon>
        <taxon>Dothideomycetes</taxon>
        <taxon>Dothideomycetes incertae sedis</taxon>
        <taxon>Trypetheliales</taxon>
        <taxon>Trypetheliaceae</taxon>
        <taxon>Viridothelium</taxon>
    </lineage>
</organism>
<feature type="transmembrane region" description="Helical" evidence="7">
    <location>
        <begin position="126"/>
        <end position="146"/>
    </location>
</feature>
<dbReference type="Pfam" id="PF20684">
    <property type="entry name" value="Fung_rhodopsin"/>
    <property type="match status" value="1"/>
</dbReference>
<feature type="transmembrane region" description="Helical" evidence="7">
    <location>
        <begin position="87"/>
        <end position="105"/>
    </location>
</feature>
<gene>
    <name evidence="9" type="ORF">EV356DRAFT_529282</name>
</gene>
<dbReference type="EMBL" id="ML991776">
    <property type="protein sequence ID" value="KAF2238288.1"/>
    <property type="molecule type" value="Genomic_DNA"/>
</dbReference>
<evidence type="ECO:0000259" key="8">
    <source>
        <dbReference type="Pfam" id="PF20684"/>
    </source>
</evidence>
<evidence type="ECO:0000256" key="1">
    <source>
        <dbReference type="ARBA" id="ARBA00004141"/>
    </source>
</evidence>
<comment type="subcellular location">
    <subcellularLocation>
        <location evidence="1">Membrane</location>
        <topology evidence="1">Multi-pass membrane protein</topology>
    </subcellularLocation>
</comment>
<keyword evidence="4 7" id="KW-0472">Membrane</keyword>
<dbReference type="InterPro" id="IPR052337">
    <property type="entry name" value="SAT4-like"/>
</dbReference>
<reference evidence="9" key="1">
    <citation type="journal article" date="2020" name="Stud. Mycol.">
        <title>101 Dothideomycetes genomes: a test case for predicting lifestyles and emergence of pathogens.</title>
        <authorList>
            <person name="Haridas S."/>
            <person name="Albert R."/>
            <person name="Binder M."/>
            <person name="Bloem J."/>
            <person name="Labutti K."/>
            <person name="Salamov A."/>
            <person name="Andreopoulos B."/>
            <person name="Baker S."/>
            <person name="Barry K."/>
            <person name="Bills G."/>
            <person name="Bluhm B."/>
            <person name="Cannon C."/>
            <person name="Castanera R."/>
            <person name="Culley D."/>
            <person name="Daum C."/>
            <person name="Ezra D."/>
            <person name="Gonzalez J."/>
            <person name="Henrissat B."/>
            <person name="Kuo A."/>
            <person name="Liang C."/>
            <person name="Lipzen A."/>
            <person name="Lutzoni F."/>
            <person name="Magnuson J."/>
            <person name="Mondo S."/>
            <person name="Nolan M."/>
            <person name="Ohm R."/>
            <person name="Pangilinan J."/>
            <person name="Park H.-J."/>
            <person name="Ramirez L."/>
            <person name="Alfaro M."/>
            <person name="Sun H."/>
            <person name="Tritt A."/>
            <person name="Yoshinaga Y."/>
            <person name="Zwiers L.-H."/>
            <person name="Turgeon B."/>
            <person name="Goodwin S."/>
            <person name="Spatafora J."/>
            <person name="Crous P."/>
            <person name="Grigoriev I."/>
        </authorList>
    </citation>
    <scope>NUCLEOTIDE SEQUENCE</scope>
    <source>
        <strain evidence="9">Tuck. ex Michener</strain>
    </source>
</reference>
<accession>A0A6A6HKE4</accession>
<feature type="domain" description="Rhodopsin" evidence="8">
    <location>
        <begin position="30"/>
        <end position="267"/>
    </location>
</feature>
<feature type="compositionally biased region" description="Polar residues" evidence="6">
    <location>
        <begin position="281"/>
        <end position="290"/>
    </location>
</feature>
<evidence type="ECO:0000256" key="5">
    <source>
        <dbReference type="ARBA" id="ARBA00038359"/>
    </source>
</evidence>
<evidence type="ECO:0000256" key="7">
    <source>
        <dbReference type="SAM" id="Phobius"/>
    </source>
</evidence>
<feature type="transmembrane region" description="Helical" evidence="7">
    <location>
        <begin position="244"/>
        <end position="266"/>
    </location>
</feature>
<dbReference type="PANTHER" id="PTHR33048">
    <property type="entry name" value="PTH11-LIKE INTEGRAL MEMBRANE PROTEIN (AFU_ORTHOLOGUE AFUA_5G11245)"/>
    <property type="match status" value="1"/>
</dbReference>
<evidence type="ECO:0000256" key="4">
    <source>
        <dbReference type="ARBA" id="ARBA00023136"/>
    </source>
</evidence>
<feature type="compositionally biased region" description="Polar residues" evidence="6">
    <location>
        <begin position="323"/>
        <end position="336"/>
    </location>
</feature>
<name>A0A6A6HKE4_VIRVR</name>
<dbReference type="Proteomes" id="UP000800092">
    <property type="component" value="Unassembled WGS sequence"/>
</dbReference>
<evidence type="ECO:0000313" key="10">
    <source>
        <dbReference type="Proteomes" id="UP000800092"/>
    </source>
</evidence>